<sequence>MLGTDTVTGPVRPPPGIGVVNALLAARMSTKSISAAPIPASLLVRHLSAAVGERADGSRGYPSAHSLYPVNVFVAVGRVDDLRAGAYRFDSARHSLTPGAGGDHRRALAQSTLDAGWAAHCPAVLVLAADLDAADRAFHAQGPGRGARYCWAETGAVTQNVHLCAASLGLGTVFLGGVNDDAMRVAAGPLIGETHSVLGLMPLGFIPD</sequence>
<reference evidence="2 3" key="1">
    <citation type="submission" date="2019-07" db="EMBL/GenBank/DDBJ databases">
        <title>Tomitella cavernea sp. nov., an actinomycete isolated from soil.</title>
        <authorList>
            <person name="Cheng J."/>
        </authorList>
    </citation>
    <scope>NUCLEOTIDE SEQUENCE [LARGE SCALE GENOMIC DNA]</scope>
    <source>
        <strain evidence="2 3">HY188</strain>
    </source>
</reference>
<feature type="domain" description="Nitroreductase" evidence="1">
    <location>
        <begin position="25"/>
        <end position="204"/>
    </location>
</feature>
<reference evidence="2 3" key="2">
    <citation type="submission" date="2019-07" db="EMBL/GenBank/DDBJ databases">
        <authorList>
            <person name="Huang Y."/>
        </authorList>
    </citation>
    <scope>NUCLEOTIDE SEQUENCE [LARGE SCALE GENOMIC DNA]</scope>
    <source>
        <strain evidence="2 3">HY188</strain>
    </source>
</reference>
<dbReference type="RefSeq" id="WP_143905320.1">
    <property type="nucleotide sequence ID" value="NZ_CP041765.1"/>
</dbReference>
<dbReference type="Proteomes" id="UP000317344">
    <property type="component" value="Chromosome"/>
</dbReference>
<protein>
    <submittedName>
        <fullName evidence="2">SagB/ThcOx family dehydrogenase</fullName>
    </submittedName>
</protein>
<dbReference type="KEGG" id="toy:FO059_00115"/>
<dbReference type="AlphaFoldDB" id="A0A516WYY1"/>
<evidence type="ECO:0000313" key="3">
    <source>
        <dbReference type="Proteomes" id="UP000317344"/>
    </source>
</evidence>
<evidence type="ECO:0000313" key="2">
    <source>
        <dbReference type="EMBL" id="QDQ96032.1"/>
    </source>
</evidence>
<dbReference type="PANTHER" id="PTHR43745">
    <property type="entry name" value="NITROREDUCTASE MJ1384-RELATED"/>
    <property type="match status" value="1"/>
</dbReference>
<gene>
    <name evidence="2" type="ORF">FO059_00115</name>
</gene>
<keyword evidence="3" id="KW-1185">Reference proteome</keyword>
<dbReference type="InterPro" id="IPR052544">
    <property type="entry name" value="Bacteriocin_Proc_Enz"/>
</dbReference>
<dbReference type="OrthoDB" id="3723182at2"/>
<accession>A0A516WYY1</accession>
<dbReference type="Pfam" id="PF00881">
    <property type="entry name" value="Nitroreductase"/>
    <property type="match status" value="1"/>
</dbReference>
<dbReference type="InterPro" id="IPR029479">
    <property type="entry name" value="Nitroreductase"/>
</dbReference>
<dbReference type="InterPro" id="IPR000415">
    <property type="entry name" value="Nitroreductase-like"/>
</dbReference>
<name>A0A516WYY1_9ACTN</name>
<dbReference type="CDD" id="cd02142">
    <property type="entry name" value="McbC_SagB-like_oxidoreductase"/>
    <property type="match status" value="1"/>
</dbReference>
<dbReference type="EMBL" id="CP041765">
    <property type="protein sequence ID" value="QDQ96032.1"/>
    <property type="molecule type" value="Genomic_DNA"/>
</dbReference>
<organism evidence="2 3">
    <name type="scientific">Tomitella fengzijianii</name>
    <dbReference type="NCBI Taxonomy" id="2597660"/>
    <lineage>
        <taxon>Bacteria</taxon>
        <taxon>Bacillati</taxon>
        <taxon>Actinomycetota</taxon>
        <taxon>Actinomycetes</taxon>
        <taxon>Mycobacteriales</taxon>
        <taxon>Tomitella</taxon>
    </lineage>
</organism>
<dbReference type="PANTHER" id="PTHR43745:SF2">
    <property type="entry name" value="NITROREDUCTASE MJ1384-RELATED"/>
    <property type="match status" value="1"/>
</dbReference>
<dbReference type="SUPFAM" id="SSF55469">
    <property type="entry name" value="FMN-dependent nitroreductase-like"/>
    <property type="match status" value="1"/>
</dbReference>
<dbReference type="GO" id="GO:0016491">
    <property type="term" value="F:oxidoreductase activity"/>
    <property type="evidence" value="ECO:0007669"/>
    <property type="project" value="InterPro"/>
</dbReference>
<dbReference type="Gene3D" id="3.40.109.10">
    <property type="entry name" value="NADH Oxidase"/>
    <property type="match status" value="1"/>
</dbReference>
<evidence type="ECO:0000259" key="1">
    <source>
        <dbReference type="Pfam" id="PF00881"/>
    </source>
</evidence>
<proteinExistence type="predicted"/>